<dbReference type="InterPro" id="IPR036909">
    <property type="entry name" value="Cyt_c-like_dom_sf"/>
</dbReference>
<evidence type="ECO:0000256" key="2">
    <source>
        <dbReference type="ARBA" id="ARBA00022617"/>
    </source>
</evidence>
<comment type="caution">
    <text evidence="9">The sequence shown here is derived from an EMBL/GenBank/DDBJ whole genome shotgun (WGS) entry which is preliminary data.</text>
</comment>
<gene>
    <name evidence="9" type="ORF">V0288_04170</name>
</gene>
<evidence type="ECO:0000256" key="6">
    <source>
        <dbReference type="PROSITE-ProRule" id="PRU00433"/>
    </source>
</evidence>
<dbReference type="Gene3D" id="1.10.760.10">
    <property type="entry name" value="Cytochrome c-like domain"/>
    <property type="match status" value="1"/>
</dbReference>
<dbReference type="PROSITE" id="PS51007">
    <property type="entry name" value="CYTC"/>
    <property type="match status" value="1"/>
</dbReference>
<accession>A0AAW9QRR4</accession>
<keyword evidence="3 6" id="KW-0479">Metal-binding</keyword>
<dbReference type="PANTHER" id="PTHR37823">
    <property type="entry name" value="CYTOCHROME C-553-LIKE"/>
    <property type="match status" value="1"/>
</dbReference>
<keyword evidence="7" id="KW-1133">Transmembrane helix</keyword>
<dbReference type="InterPro" id="IPR009056">
    <property type="entry name" value="Cyt_c-like_dom"/>
</dbReference>
<evidence type="ECO:0000256" key="4">
    <source>
        <dbReference type="ARBA" id="ARBA00022982"/>
    </source>
</evidence>
<evidence type="ECO:0000313" key="9">
    <source>
        <dbReference type="EMBL" id="MEG3436306.1"/>
    </source>
</evidence>
<protein>
    <submittedName>
        <fullName evidence="9">Cytochrome c</fullName>
    </submittedName>
</protein>
<dbReference type="SUPFAM" id="SSF46626">
    <property type="entry name" value="Cytochrome c"/>
    <property type="match status" value="1"/>
</dbReference>
<evidence type="ECO:0000256" key="5">
    <source>
        <dbReference type="ARBA" id="ARBA00023004"/>
    </source>
</evidence>
<dbReference type="GO" id="GO:0046872">
    <property type="term" value="F:metal ion binding"/>
    <property type="evidence" value="ECO:0007669"/>
    <property type="project" value="UniProtKB-KW"/>
</dbReference>
<keyword evidence="7" id="KW-0472">Membrane</keyword>
<evidence type="ECO:0000259" key="8">
    <source>
        <dbReference type="PROSITE" id="PS51007"/>
    </source>
</evidence>
<evidence type="ECO:0000313" key="10">
    <source>
        <dbReference type="Proteomes" id="UP001328733"/>
    </source>
</evidence>
<keyword evidence="5 6" id="KW-0408">Iron</keyword>
<dbReference type="EMBL" id="JBAFSM010000005">
    <property type="protein sequence ID" value="MEG3436306.1"/>
    <property type="molecule type" value="Genomic_DNA"/>
</dbReference>
<keyword evidence="10" id="KW-1185">Reference proteome</keyword>
<organism evidence="9 10">
    <name type="scientific">Pannus brasiliensis CCIBt3594</name>
    <dbReference type="NCBI Taxonomy" id="1427578"/>
    <lineage>
        <taxon>Bacteria</taxon>
        <taxon>Bacillati</taxon>
        <taxon>Cyanobacteriota</taxon>
        <taxon>Cyanophyceae</taxon>
        <taxon>Oscillatoriophycideae</taxon>
        <taxon>Chroococcales</taxon>
        <taxon>Microcystaceae</taxon>
        <taxon>Pannus</taxon>
    </lineage>
</organism>
<dbReference type="GO" id="GO:0020037">
    <property type="term" value="F:heme binding"/>
    <property type="evidence" value="ECO:0007669"/>
    <property type="project" value="InterPro"/>
</dbReference>
<reference evidence="9 10" key="1">
    <citation type="submission" date="2024-01" db="EMBL/GenBank/DDBJ databases">
        <title>Genomic insights into the taxonomy and metabolism of the cyanobacterium Pannus brasiliensis CCIBt3594.</title>
        <authorList>
            <person name="Machado M."/>
            <person name="Botero N.B."/>
            <person name="Andreote A.P.D."/>
            <person name="Feitosa A.M.T."/>
            <person name="Popin R."/>
            <person name="Sivonen K."/>
            <person name="Fiore M.F."/>
        </authorList>
    </citation>
    <scope>NUCLEOTIDE SEQUENCE [LARGE SCALE GENOMIC DNA]</scope>
    <source>
        <strain evidence="9 10">CCIBt3594</strain>
    </source>
</reference>
<feature type="transmembrane region" description="Helical" evidence="7">
    <location>
        <begin position="88"/>
        <end position="109"/>
    </location>
</feature>
<sequence>MPVVVSGSLRGISLVEKGDPPDILVVKFFNAGKTGAIAVRNDRSPPIAPDRPWNFPPKTLQNVKRTLISPPASVNTQLVNPKISLSRLLLFISGALLAMGIIFLGFRLATISDPYVQEVLALPGNAGRGYEIFQINCAGCHGKFGDGSVGPSLHEVSRRKSKISLIEQVVSGKTPPMPKFQPDPQEMADLLIYLEHL</sequence>
<keyword evidence="7" id="KW-0812">Transmembrane</keyword>
<proteinExistence type="predicted"/>
<dbReference type="PANTHER" id="PTHR37823:SF1">
    <property type="entry name" value="CYTOCHROME C-553-LIKE"/>
    <property type="match status" value="1"/>
</dbReference>
<dbReference type="Proteomes" id="UP001328733">
    <property type="component" value="Unassembled WGS sequence"/>
</dbReference>
<dbReference type="AlphaFoldDB" id="A0AAW9QRR4"/>
<evidence type="ECO:0000256" key="3">
    <source>
        <dbReference type="ARBA" id="ARBA00022723"/>
    </source>
</evidence>
<feature type="domain" description="Cytochrome c" evidence="8">
    <location>
        <begin position="124"/>
        <end position="197"/>
    </location>
</feature>
<dbReference type="Pfam" id="PF13442">
    <property type="entry name" value="Cytochrome_CBB3"/>
    <property type="match status" value="1"/>
</dbReference>
<evidence type="ECO:0000256" key="1">
    <source>
        <dbReference type="ARBA" id="ARBA00022448"/>
    </source>
</evidence>
<dbReference type="GO" id="GO:0009055">
    <property type="term" value="F:electron transfer activity"/>
    <property type="evidence" value="ECO:0007669"/>
    <property type="project" value="InterPro"/>
</dbReference>
<evidence type="ECO:0000256" key="7">
    <source>
        <dbReference type="SAM" id="Phobius"/>
    </source>
</evidence>
<keyword evidence="2 6" id="KW-0349">Heme</keyword>
<keyword evidence="1" id="KW-0813">Transport</keyword>
<dbReference type="InterPro" id="IPR051811">
    <property type="entry name" value="Cytochrome_c550/c551-like"/>
</dbReference>
<keyword evidence="4" id="KW-0249">Electron transport</keyword>
<name>A0AAW9QRR4_9CHRO</name>